<dbReference type="Ensembl" id="ENSELUT00000002204.3">
    <property type="protein sequence ID" value="ENSELUP00000032841.2"/>
    <property type="gene ID" value="ENSELUG00000000398.3"/>
</dbReference>
<dbReference type="GO" id="GO:0005739">
    <property type="term" value="C:mitochondrion"/>
    <property type="evidence" value="ECO:0007669"/>
    <property type="project" value="TreeGrafter"/>
</dbReference>
<keyword evidence="6" id="KW-1185">Reference proteome</keyword>
<feature type="transmembrane region" description="Helical" evidence="3">
    <location>
        <begin position="311"/>
        <end position="333"/>
    </location>
</feature>
<dbReference type="InterPro" id="IPR036291">
    <property type="entry name" value="NAD(P)-bd_dom_sf"/>
</dbReference>
<keyword evidence="3" id="KW-1133">Transmembrane helix</keyword>
<keyword evidence="3" id="KW-0472">Membrane</keyword>
<dbReference type="SUPFAM" id="SSF51735">
    <property type="entry name" value="NAD(P)-binding Rossmann-fold domains"/>
    <property type="match status" value="1"/>
</dbReference>
<dbReference type="OMA" id="KYSRYCG"/>
<dbReference type="GeneTree" id="ENSGT00390000004799"/>
<name>A0A3P8ZW58_ESOLU</name>
<reference evidence="6" key="1">
    <citation type="journal article" date="2014" name="PLoS ONE">
        <title>The genome and linkage map of the northern pike (Esox lucius): conserved synteny revealed between the salmonid sister group and the Neoteleostei.</title>
        <authorList>
            <person name="Rondeau E.B."/>
            <person name="Minkley D.R."/>
            <person name="Leong J.S."/>
            <person name="Messmer A.M."/>
            <person name="Jantzen J.R."/>
            <person name="von Schalburg K.R."/>
            <person name="Lemon C."/>
            <person name="Bird N.H."/>
            <person name="Koop B.F."/>
        </authorList>
    </citation>
    <scope>NUCLEOTIDE SEQUENCE</scope>
</reference>
<feature type="transmembrane region" description="Helical" evidence="3">
    <location>
        <begin position="277"/>
        <end position="302"/>
    </location>
</feature>
<dbReference type="FunFam" id="3.40.50.720:FF:000178">
    <property type="entry name" value="Saccharopine dehydrogenase-like oxidoreductase"/>
    <property type="match status" value="1"/>
</dbReference>
<feature type="domain" description="Saccharopine dehydrogenase NADP binding" evidence="4">
    <location>
        <begin position="12"/>
        <end position="150"/>
    </location>
</feature>
<keyword evidence="3" id="KW-0812">Transmembrane</keyword>
<dbReference type="PANTHER" id="PTHR12286">
    <property type="entry name" value="SACCHAROPINE DEHYDROGENASE-LIKE OXIDOREDUCTASE"/>
    <property type="match status" value="1"/>
</dbReference>
<evidence type="ECO:0000256" key="2">
    <source>
        <dbReference type="ARBA" id="ARBA00039852"/>
    </source>
</evidence>
<comment type="similarity">
    <text evidence="1">Belongs to the saccharopine dehydrogenase family.</text>
</comment>
<dbReference type="InParanoid" id="A0A3P8ZW58"/>
<reference evidence="5" key="2">
    <citation type="submission" date="2020-02" db="EMBL/GenBank/DDBJ databases">
        <title>Esox lucius (northern pike) genome, fEsoLuc1, primary haplotype.</title>
        <authorList>
            <person name="Myers G."/>
            <person name="Karagic N."/>
            <person name="Meyer A."/>
            <person name="Pippel M."/>
            <person name="Reichard M."/>
            <person name="Winkler S."/>
            <person name="Tracey A."/>
            <person name="Sims Y."/>
            <person name="Howe K."/>
            <person name="Rhie A."/>
            <person name="Formenti G."/>
            <person name="Durbin R."/>
            <person name="Fedrigo O."/>
            <person name="Jarvis E.D."/>
        </authorList>
    </citation>
    <scope>NUCLEOTIDE SEQUENCE [LARGE SCALE GENOMIC DNA]</scope>
</reference>
<evidence type="ECO:0000256" key="1">
    <source>
        <dbReference type="ARBA" id="ARBA00038048"/>
    </source>
</evidence>
<accession>A0A3P8ZW58</accession>
<dbReference type="Bgee" id="ENSELUG00000000398">
    <property type="expression patterns" value="Expressed in ovary and 10 other cell types or tissues"/>
</dbReference>
<evidence type="ECO:0000313" key="5">
    <source>
        <dbReference type="Ensembl" id="ENSELUP00000032841.2"/>
    </source>
</evidence>
<organism evidence="5 6">
    <name type="scientific">Esox lucius</name>
    <name type="common">Northern pike</name>
    <dbReference type="NCBI Taxonomy" id="8010"/>
    <lineage>
        <taxon>Eukaryota</taxon>
        <taxon>Metazoa</taxon>
        <taxon>Chordata</taxon>
        <taxon>Craniata</taxon>
        <taxon>Vertebrata</taxon>
        <taxon>Euteleostomi</taxon>
        <taxon>Actinopterygii</taxon>
        <taxon>Neopterygii</taxon>
        <taxon>Teleostei</taxon>
        <taxon>Protacanthopterygii</taxon>
        <taxon>Esociformes</taxon>
        <taxon>Esocidae</taxon>
        <taxon>Esox</taxon>
    </lineage>
</organism>
<protein>
    <recommendedName>
        <fullName evidence="2">Saccharopine dehydrogenase-like oxidoreductase</fullName>
    </recommendedName>
</protein>
<dbReference type="GO" id="GO:0009247">
    <property type="term" value="P:glycolipid biosynthetic process"/>
    <property type="evidence" value="ECO:0007669"/>
    <property type="project" value="TreeGrafter"/>
</dbReference>
<dbReference type="InterPro" id="IPR005097">
    <property type="entry name" value="Sacchrp_dh_NADP-bd"/>
</dbReference>
<dbReference type="Gene3D" id="3.40.50.720">
    <property type="entry name" value="NAD(P)-binding Rossmann-like Domain"/>
    <property type="match status" value="1"/>
</dbReference>
<evidence type="ECO:0000313" key="6">
    <source>
        <dbReference type="Proteomes" id="UP000265140"/>
    </source>
</evidence>
<dbReference type="GO" id="GO:0005886">
    <property type="term" value="C:plasma membrane"/>
    <property type="evidence" value="ECO:0007669"/>
    <property type="project" value="TreeGrafter"/>
</dbReference>
<reference evidence="5" key="4">
    <citation type="submission" date="2025-09" db="UniProtKB">
        <authorList>
            <consortium name="Ensembl"/>
        </authorList>
    </citation>
    <scope>IDENTIFICATION</scope>
</reference>
<dbReference type="AlphaFoldDB" id="A0A3P8ZW58"/>
<dbReference type="GO" id="GO:0005811">
    <property type="term" value="C:lipid droplet"/>
    <property type="evidence" value="ECO:0007669"/>
    <property type="project" value="TreeGrafter"/>
</dbReference>
<dbReference type="InterPro" id="IPR051276">
    <property type="entry name" value="Saccharopine_DH-like_oxidrdct"/>
</dbReference>
<reference evidence="5" key="3">
    <citation type="submission" date="2025-08" db="UniProtKB">
        <authorList>
            <consortium name="Ensembl"/>
        </authorList>
    </citation>
    <scope>IDENTIFICATION</scope>
</reference>
<proteinExistence type="inferred from homology"/>
<evidence type="ECO:0000259" key="4">
    <source>
        <dbReference type="Pfam" id="PF03435"/>
    </source>
</evidence>
<dbReference type="Pfam" id="PF03435">
    <property type="entry name" value="Sacchrp_dh_NADP"/>
    <property type="match status" value="1"/>
</dbReference>
<evidence type="ECO:0000256" key="3">
    <source>
        <dbReference type="SAM" id="Phobius"/>
    </source>
</evidence>
<dbReference type="PANTHER" id="PTHR12286:SF5">
    <property type="entry name" value="SACCHAROPINE DEHYDROGENASE-LIKE OXIDOREDUCTASE"/>
    <property type="match status" value="1"/>
</dbReference>
<sequence>MATVISNRPYHIIVFGASGFTGQFVVEEVARNAKEGPSGSMKWALAGRSRHRLEGVLEQAADSLNKPELRIEVDIIVADVSDADSLAIMCQQGLVVLNCVGPYRFYGEPVVKACIENGAHCIDICGEPQFLEGMQLEYHSKAMVSGVYVIGSCGFDSIPADMGILYTKDHFKGTLTAVESFLTIHTGPEGGCAHDSTWQSAIYGFADSGSLRKLRKKFGHQPLPVVGAPFKKRYGGCLFFSKEINQYAIPFMGSDRSVVKRSQRFLYEDQKATPVQYTAYVGVGGVWSLIKLFCGGLIFWFLGKFRLGRKLLITVCILNVYPVYSLSHLPLILQMEGTSFRLTFFGEGYAEGTEPSQGRPNARICTQIHGAEPGYVATSVTMVQAAITVLNEPQFLPVKGGVYSPGAVFAKTTLIHRLNKHGLVFSVLRF</sequence>
<dbReference type="Proteomes" id="UP000265140">
    <property type="component" value="Chromosome 18"/>
</dbReference>